<keyword evidence="2" id="KW-0121">Carboxypeptidase</keyword>
<dbReference type="SUPFAM" id="SSF53474">
    <property type="entry name" value="alpha/beta-Hydrolases"/>
    <property type="match status" value="1"/>
</dbReference>
<dbReference type="GO" id="GO:0006508">
    <property type="term" value="P:proteolysis"/>
    <property type="evidence" value="ECO:0007669"/>
    <property type="project" value="UniProtKB-KW"/>
</dbReference>
<dbReference type="EC" id="3.4.16.-" evidence="2"/>
<dbReference type="GO" id="GO:0004185">
    <property type="term" value="F:serine-type carboxypeptidase activity"/>
    <property type="evidence" value="ECO:0007669"/>
    <property type="project" value="UniProtKB-UniRule"/>
</dbReference>
<dbReference type="Pfam" id="PF00450">
    <property type="entry name" value="Peptidase_S10"/>
    <property type="match status" value="2"/>
</dbReference>
<dbReference type="PANTHER" id="PTHR11802:SF418">
    <property type="entry name" value="SERINE CARBOXYPEPTIDASE CTSA-1.1"/>
    <property type="match status" value="1"/>
</dbReference>
<dbReference type="PRINTS" id="PR00724">
    <property type="entry name" value="CRBOXYPTASEC"/>
</dbReference>
<comment type="similarity">
    <text evidence="1 2">Belongs to the peptidase S10 family.</text>
</comment>
<dbReference type="OrthoDB" id="735686at2759"/>
<dbReference type="Gene3D" id="3.40.50.11320">
    <property type="match status" value="1"/>
</dbReference>
<gene>
    <name evidence="3" type="ORF">CAMP_LOCUS16746</name>
</gene>
<dbReference type="PROSITE" id="PS00131">
    <property type="entry name" value="CARBOXYPEPT_SER_SER"/>
    <property type="match status" value="1"/>
</dbReference>
<keyword evidence="4" id="KW-1185">Reference proteome</keyword>
<keyword evidence="2" id="KW-0378">Hydrolase</keyword>
<dbReference type="InterPro" id="IPR033124">
    <property type="entry name" value="Ser_caboxypep_his_AS"/>
</dbReference>
<dbReference type="InterPro" id="IPR029058">
    <property type="entry name" value="AB_hydrolase_fold"/>
</dbReference>
<dbReference type="Gene3D" id="3.40.50.1820">
    <property type="entry name" value="alpha/beta hydrolase"/>
    <property type="match status" value="1"/>
</dbReference>
<dbReference type="InterPro" id="IPR001563">
    <property type="entry name" value="Peptidase_S10"/>
</dbReference>
<evidence type="ECO:0000313" key="3">
    <source>
        <dbReference type="EMBL" id="CAI5454109.1"/>
    </source>
</evidence>
<keyword evidence="2" id="KW-0645">Protease</keyword>
<evidence type="ECO:0000256" key="2">
    <source>
        <dbReference type="RuleBase" id="RU361156"/>
    </source>
</evidence>
<evidence type="ECO:0000313" key="4">
    <source>
        <dbReference type="Proteomes" id="UP001152747"/>
    </source>
</evidence>
<dbReference type="PANTHER" id="PTHR11802">
    <property type="entry name" value="SERINE PROTEASE FAMILY S10 SERINE CARBOXYPEPTIDASE"/>
    <property type="match status" value="1"/>
</dbReference>
<dbReference type="InterPro" id="IPR018202">
    <property type="entry name" value="Ser_caboxypep_ser_AS"/>
</dbReference>
<dbReference type="AlphaFoldDB" id="A0A9P1J1S6"/>
<sequence>MESQNNPATDPLLFWFNGGPGCSSLMGAVSEIGPFFLNQDGETFQKNEYSWNKNASIVFIESPAAVGYSYTTNDHFQTDDYLNSLDNYQAIKEFFIEHPSFRNHSLFLTGESYGGIYLPMLAERIIDGQHDYPINLQGVAIGNGIVDWDLERVTIIEYLYGHGFIGDSEWKKHKSCLLNNEVEVKKMVSNNVRTLLYYGDMDTICNFLMGQQFSANLGLPLIEDKKEWLYKSLNGGSKTEYKNLTFLTIRGAGHMAPRNKPAKMLHVIQNFIANTEI</sequence>
<reference evidence="3" key="1">
    <citation type="submission" date="2022-11" db="EMBL/GenBank/DDBJ databases">
        <authorList>
            <person name="Kikuchi T."/>
        </authorList>
    </citation>
    <scope>NUCLEOTIDE SEQUENCE</scope>
    <source>
        <strain evidence="3">PS1010</strain>
    </source>
</reference>
<evidence type="ECO:0000256" key="1">
    <source>
        <dbReference type="ARBA" id="ARBA00009431"/>
    </source>
</evidence>
<protein>
    <recommendedName>
        <fullName evidence="2">Carboxypeptidase</fullName>
        <ecNumber evidence="2">3.4.16.-</ecNumber>
    </recommendedName>
</protein>
<comment type="caution">
    <text evidence="3">The sequence shown here is derived from an EMBL/GenBank/DDBJ whole genome shotgun (WGS) entry which is preliminary data.</text>
</comment>
<proteinExistence type="inferred from homology"/>
<accession>A0A9P1J1S6</accession>
<dbReference type="EMBL" id="CANHGI010000006">
    <property type="protein sequence ID" value="CAI5454109.1"/>
    <property type="molecule type" value="Genomic_DNA"/>
</dbReference>
<name>A0A9P1J1S6_9PELO</name>
<dbReference type="Proteomes" id="UP001152747">
    <property type="component" value="Unassembled WGS sequence"/>
</dbReference>
<dbReference type="PROSITE" id="PS00560">
    <property type="entry name" value="CARBOXYPEPT_SER_HIS"/>
    <property type="match status" value="1"/>
</dbReference>
<organism evidence="3 4">
    <name type="scientific">Caenorhabditis angaria</name>
    <dbReference type="NCBI Taxonomy" id="860376"/>
    <lineage>
        <taxon>Eukaryota</taxon>
        <taxon>Metazoa</taxon>
        <taxon>Ecdysozoa</taxon>
        <taxon>Nematoda</taxon>
        <taxon>Chromadorea</taxon>
        <taxon>Rhabditida</taxon>
        <taxon>Rhabditina</taxon>
        <taxon>Rhabditomorpha</taxon>
        <taxon>Rhabditoidea</taxon>
        <taxon>Rhabditidae</taxon>
        <taxon>Peloderinae</taxon>
        <taxon>Caenorhabditis</taxon>
    </lineage>
</organism>